<gene>
    <name evidence="6" type="ORF">LX80_02187</name>
</gene>
<evidence type="ECO:0000313" key="6">
    <source>
        <dbReference type="EMBL" id="PZX61457.1"/>
    </source>
</evidence>
<evidence type="ECO:0000313" key="7">
    <source>
        <dbReference type="Proteomes" id="UP000249720"/>
    </source>
</evidence>
<organism evidence="6 7">
    <name type="scientific">Hydrotalea sandarakina</name>
    <dbReference type="NCBI Taxonomy" id="1004304"/>
    <lineage>
        <taxon>Bacteria</taxon>
        <taxon>Pseudomonadati</taxon>
        <taxon>Bacteroidota</taxon>
        <taxon>Chitinophagia</taxon>
        <taxon>Chitinophagales</taxon>
        <taxon>Chitinophagaceae</taxon>
        <taxon>Hydrotalea</taxon>
    </lineage>
</organism>
<dbReference type="Pfam" id="PF00005">
    <property type="entry name" value="ABC_tran"/>
    <property type="match status" value="1"/>
</dbReference>
<keyword evidence="7" id="KW-1185">Reference proteome</keyword>
<protein>
    <submittedName>
        <fullName evidence="6">ABC-2 type transport system ATP-binding protein/bacitracin transport system ATP-binding protein</fullName>
    </submittedName>
</protein>
<dbReference type="GO" id="GO:0016887">
    <property type="term" value="F:ATP hydrolysis activity"/>
    <property type="evidence" value="ECO:0007669"/>
    <property type="project" value="InterPro"/>
</dbReference>
<accession>A0A2W7S2A5</accession>
<sequence>MLLLIIMESIIEVQRLTKQFGHITAVDNLSFEVPKGSIFGFLGQNGAGKSTTIRMLMSLITPTSGEIQFFGMPLQENRKPILKKIGAIIEKPDMYGYLSAYDNLKMFARLNGLNLTQSQLIHQLEQVGLAHRADNKVKTFSQGMKQRLGLAIALMHNPSLIVLDEPTNGLDPQGIADIRQLIIQLNTERQITIFLSSHLLSEIEQIATHILIIDKGKKVIADSAKALFNPADTIVEINTNNNNNALTHLQNSQWQHYLQLNRGPNIFLKMHYNQIPELNKFLFEHNIQLLLLQPRHSLEDYFLQVTSNIQ</sequence>
<keyword evidence="2" id="KW-0813">Transport</keyword>
<dbReference type="SMART" id="SM00382">
    <property type="entry name" value="AAA"/>
    <property type="match status" value="1"/>
</dbReference>
<dbReference type="PROSITE" id="PS00211">
    <property type="entry name" value="ABC_TRANSPORTER_1"/>
    <property type="match status" value="1"/>
</dbReference>
<evidence type="ECO:0000259" key="5">
    <source>
        <dbReference type="PROSITE" id="PS50893"/>
    </source>
</evidence>
<comment type="similarity">
    <text evidence="1">Belongs to the ABC transporter superfamily.</text>
</comment>
<evidence type="ECO:0000256" key="3">
    <source>
        <dbReference type="ARBA" id="ARBA00022741"/>
    </source>
</evidence>
<dbReference type="PROSITE" id="PS50893">
    <property type="entry name" value="ABC_TRANSPORTER_2"/>
    <property type="match status" value="1"/>
</dbReference>
<dbReference type="InterPro" id="IPR003593">
    <property type="entry name" value="AAA+_ATPase"/>
</dbReference>
<feature type="domain" description="ABC transporter" evidence="5">
    <location>
        <begin position="11"/>
        <end position="240"/>
    </location>
</feature>
<evidence type="ECO:0000256" key="4">
    <source>
        <dbReference type="ARBA" id="ARBA00022840"/>
    </source>
</evidence>
<reference evidence="6 7" key="1">
    <citation type="submission" date="2018-06" db="EMBL/GenBank/DDBJ databases">
        <title>Genomic Encyclopedia of Archaeal and Bacterial Type Strains, Phase II (KMG-II): from individual species to whole genera.</title>
        <authorList>
            <person name="Goeker M."/>
        </authorList>
    </citation>
    <scope>NUCLEOTIDE SEQUENCE [LARGE SCALE GENOMIC DNA]</scope>
    <source>
        <strain evidence="6 7">DSM 23241</strain>
    </source>
</reference>
<comment type="caution">
    <text evidence="6">The sequence shown here is derived from an EMBL/GenBank/DDBJ whole genome shotgun (WGS) entry which is preliminary data.</text>
</comment>
<dbReference type="PANTHER" id="PTHR43335">
    <property type="entry name" value="ABC TRANSPORTER, ATP-BINDING PROTEIN"/>
    <property type="match status" value="1"/>
</dbReference>
<evidence type="ECO:0000256" key="1">
    <source>
        <dbReference type="ARBA" id="ARBA00005417"/>
    </source>
</evidence>
<dbReference type="SUPFAM" id="SSF52540">
    <property type="entry name" value="P-loop containing nucleoside triphosphate hydrolases"/>
    <property type="match status" value="1"/>
</dbReference>
<dbReference type="PANTHER" id="PTHR43335:SF4">
    <property type="entry name" value="ABC TRANSPORTER, ATP-BINDING PROTEIN"/>
    <property type="match status" value="1"/>
</dbReference>
<keyword evidence="4 6" id="KW-0067">ATP-binding</keyword>
<dbReference type="Proteomes" id="UP000249720">
    <property type="component" value="Unassembled WGS sequence"/>
</dbReference>
<dbReference type="AlphaFoldDB" id="A0A2W7S2A5"/>
<keyword evidence="3" id="KW-0547">Nucleotide-binding</keyword>
<dbReference type="InterPro" id="IPR017871">
    <property type="entry name" value="ABC_transporter-like_CS"/>
</dbReference>
<dbReference type="InterPro" id="IPR003439">
    <property type="entry name" value="ABC_transporter-like_ATP-bd"/>
</dbReference>
<dbReference type="EMBL" id="QKZV01000007">
    <property type="protein sequence ID" value="PZX61457.1"/>
    <property type="molecule type" value="Genomic_DNA"/>
</dbReference>
<dbReference type="InterPro" id="IPR027417">
    <property type="entry name" value="P-loop_NTPase"/>
</dbReference>
<name>A0A2W7S2A5_9BACT</name>
<dbReference type="Gene3D" id="3.40.50.300">
    <property type="entry name" value="P-loop containing nucleotide triphosphate hydrolases"/>
    <property type="match status" value="1"/>
</dbReference>
<dbReference type="GO" id="GO:0005524">
    <property type="term" value="F:ATP binding"/>
    <property type="evidence" value="ECO:0007669"/>
    <property type="project" value="UniProtKB-KW"/>
</dbReference>
<evidence type="ECO:0000256" key="2">
    <source>
        <dbReference type="ARBA" id="ARBA00022448"/>
    </source>
</evidence>
<proteinExistence type="inferred from homology"/>